<feature type="transmembrane region" description="Helical" evidence="6">
    <location>
        <begin position="47"/>
        <end position="69"/>
    </location>
</feature>
<evidence type="ECO:0000259" key="9">
    <source>
        <dbReference type="Pfam" id="PF13579"/>
    </source>
</evidence>
<keyword evidence="6" id="KW-0472">Membrane</keyword>
<dbReference type="AlphaFoldDB" id="A0A3T0DLV0"/>
<evidence type="ECO:0000256" key="2">
    <source>
        <dbReference type="ARBA" id="ARBA00021292"/>
    </source>
</evidence>
<feature type="domain" description="Glycosyltransferase subfamily 4-like N-terminal" evidence="9">
    <location>
        <begin position="294"/>
        <end position="481"/>
    </location>
</feature>
<evidence type="ECO:0000256" key="6">
    <source>
        <dbReference type="SAM" id="Phobius"/>
    </source>
</evidence>
<dbReference type="InterPro" id="IPR008929">
    <property type="entry name" value="Chondroitin_lyas"/>
</dbReference>
<dbReference type="Proteomes" id="UP000282731">
    <property type="component" value="Chromosome"/>
</dbReference>
<evidence type="ECO:0000313" key="11">
    <source>
        <dbReference type="Proteomes" id="UP000282731"/>
    </source>
</evidence>
<proteinExistence type="predicted"/>
<dbReference type="Pfam" id="PF13579">
    <property type="entry name" value="Glyco_trans_4_4"/>
    <property type="match status" value="1"/>
</dbReference>
<feature type="coiled-coil region" evidence="5">
    <location>
        <begin position="79"/>
        <end position="131"/>
    </location>
</feature>
<dbReference type="Pfam" id="PF00534">
    <property type="entry name" value="Glycos_transf_1"/>
    <property type="match status" value="1"/>
</dbReference>
<gene>
    <name evidence="10" type="ORF">CXR27_02705</name>
</gene>
<dbReference type="Gene3D" id="2.70.98.70">
    <property type="match status" value="1"/>
</dbReference>
<dbReference type="Gene3D" id="3.40.50.2000">
    <property type="entry name" value="Glycogen Phosphorylase B"/>
    <property type="match status" value="2"/>
</dbReference>
<dbReference type="GO" id="GO:1901137">
    <property type="term" value="P:carbohydrate derivative biosynthetic process"/>
    <property type="evidence" value="ECO:0007669"/>
    <property type="project" value="UniProtKB-ARBA"/>
</dbReference>
<evidence type="ECO:0000256" key="4">
    <source>
        <dbReference type="ARBA" id="ARBA00022679"/>
    </source>
</evidence>
<keyword evidence="3" id="KW-0328">Glycosyltransferase</keyword>
<organism evidence="10 11">
    <name type="scientific">Brevibacterium aurantiacum</name>
    <dbReference type="NCBI Taxonomy" id="273384"/>
    <lineage>
        <taxon>Bacteria</taxon>
        <taxon>Bacillati</taxon>
        <taxon>Actinomycetota</taxon>
        <taxon>Actinomycetes</taxon>
        <taxon>Micrococcales</taxon>
        <taxon>Brevibacteriaceae</taxon>
        <taxon>Brevibacterium</taxon>
    </lineage>
</organism>
<dbReference type="InterPro" id="IPR012480">
    <property type="entry name" value="Hepar_II_III_C"/>
</dbReference>
<evidence type="ECO:0000313" key="10">
    <source>
        <dbReference type="EMBL" id="AZT96046.1"/>
    </source>
</evidence>
<evidence type="ECO:0000256" key="3">
    <source>
        <dbReference type="ARBA" id="ARBA00022676"/>
    </source>
</evidence>
<keyword evidence="5" id="KW-0175">Coiled coil</keyword>
<dbReference type="InterPro" id="IPR050194">
    <property type="entry name" value="Glycosyltransferase_grp1"/>
</dbReference>
<keyword evidence="6" id="KW-0812">Transmembrane</keyword>
<dbReference type="SUPFAM" id="SSF53756">
    <property type="entry name" value="UDP-Glycosyltransferase/glycogen phosphorylase"/>
    <property type="match status" value="1"/>
</dbReference>
<reference evidence="10 11" key="2">
    <citation type="submission" date="2019-01" db="EMBL/GenBank/DDBJ databases">
        <title>Comparative genomic analysis of Brevibacterium aurantiacum sheds light on its evolution and its adaptation to smear-ripened cheeses.</title>
        <authorList>
            <person name="Moineau S."/>
        </authorList>
    </citation>
    <scope>NUCLEOTIDE SEQUENCE [LARGE SCALE GENOMIC DNA]</scope>
    <source>
        <strain evidence="10 11">SMQ-1420</strain>
    </source>
</reference>
<feature type="domain" description="Heparinase II/III-like C-terminal" evidence="8">
    <location>
        <begin position="1012"/>
        <end position="1223"/>
    </location>
</feature>
<keyword evidence="4" id="KW-0808">Transferase</keyword>
<dbReference type="RefSeq" id="WP_127361876.1">
    <property type="nucleotide sequence ID" value="NZ_CP025334.1"/>
</dbReference>
<dbReference type="EMBL" id="CP025334">
    <property type="protein sequence ID" value="AZT96046.1"/>
    <property type="molecule type" value="Genomic_DNA"/>
</dbReference>
<evidence type="ECO:0000259" key="7">
    <source>
        <dbReference type="Pfam" id="PF00534"/>
    </source>
</evidence>
<dbReference type="GO" id="GO:0016829">
    <property type="term" value="F:lyase activity"/>
    <property type="evidence" value="ECO:0007669"/>
    <property type="project" value="InterPro"/>
</dbReference>
<feature type="domain" description="Glycosyl transferase family 1" evidence="7">
    <location>
        <begin position="502"/>
        <end position="668"/>
    </location>
</feature>
<accession>A0A3T0DLV0</accession>
<dbReference type="InterPro" id="IPR028098">
    <property type="entry name" value="Glyco_trans_4-like_N"/>
</dbReference>
<dbReference type="InterPro" id="IPR001296">
    <property type="entry name" value="Glyco_trans_1"/>
</dbReference>
<sequence length="1274" mass="143954">MNRRYNGVSEHEGKPRPNRRLWAIIPIIAVAAMAFILGVLGGVQSSFVLGAVSVALGVVLLAGLGVLTWKLGRAYSRRHDHLNTELRNLKQRLAESQTRAASLEQQYESARDAENARLRAVKRDLQVLRRRVPAGFRDEIDSRVTVVDDVARVTLRIAFESAVRLGRNPRGTMSIEQAGQLFDDYVSRGELLQLRPLIDHFGLLEVQSLTNLRMLYRYYRKLGYWDLAILAIDQVFERTQRESDKWAGVRVRHESEVFARPTTVQPKLPVGNAHDPSGPILHMVGRVLPETQTGYTLRTHYSAMAQKRKGLPVAIVGQTGITAERSESFVEYQVSGIDYYLLPGSARPEVLLDDWLRENIERFAELVLRLRPSVLHAHSDFFNVLIIRAVGMAYGIPTVYESRGFWEESWLSRTVAAEGWERDQDSLFATYGRPSAYEYRREAEELARGLTDHVFTLAEVMRDHILKSGRMAPSSVSIVPNAVEAEEFPIQLRDDQLADEVGLDPKIVTIGYISSMVEYEGIDTLIDAFDLLTSSLGREANLLLVGDGDYLDKLKQKVDSKSIRNVIFTGRIPHEKILDYYGLIDLFVIPRKKSKVTDLVTPLKPFEAFCTGRTVIVSDVVALQEIAEQSQSTETFVAGSATDLAQTLVGLIDSPERRAELSERGAKWVRNHRSWDRNVNEYYRVYQQLGYTGPVSEVVKAEIRLEAMGVNPGELVEALSQRELPALHGWFSLHEPQQSATEILNIGWIFEDFGPIKVAEIDDWTRYGRENRSWGFTLHAWEFMDPFLVEFDRTGNISWLRDGVDIAKRWLRLHNDRRQADPMSWYDMSLALRTPRLLALAVRASREETMYEDTVILTDALSRHLTELHKDEAFNPRNNHGFYTAAAQVHVAKYAEMIPGASVAESEGQARLLDMAATQFALDGIHREHSPAYHRMVLASFRAAIDDGLIADEEILKRLTLAERALGWMVQPDGKLVQMGDTPEIDVLSEEPDSSDPETAFILSDAGTGQKPSKHLAVFPDGGYAFVRSPQPTEPGTLARSSYLAFSAAFHSRAHKHADDLNLVWFDHGHQILTDAGRYGYGQLLDSNAAQRAEGFYYADPERQYVESTMAHNTLMIDGMDQDRKRRQPYGSGVGKCFVENEVFDLSARVHHIDYIHRRRIIFRPGTELILKDSIFSQAPETRNGILWFNIPGDFSLQESGACVVFVQETDEGTLRLTVSSDGQLVEPVCGQTNPLRGWRSRQDRELEPVWSVGFEVSIDTRASVETRFNVELR</sequence>
<comment type="subcellular location">
    <subcellularLocation>
        <location evidence="1">Cell envelope</location>
    </subcellularLocation>
</comment>
<evidence type="ECO:0000256" key="5">
    <source>
        <dbReference type="SAM" id="Coils"/>
    </source>
</evidence>
<dbReference type="Gene3D" id="1.50.10.100">
    <property type="entry name" value="Chondroitin AC/alginate lyase"/>
    <property type="match status" value="1"/>
</dbReference>
<name>A0A3T0DLV0_BREAU</name>
<dbReference type="GO" id="GO:0016757">
    <property type="term" value="F:glycosyltransferase activity"/>
    <property type="evidence" value="ECO:0007669"/>
    <property type="project" value="UniProtKB-KW"/>
</dbReference>
<protein>
    <recommendedName>
        <fullName evidence="2">D-inositol 3-phosphate glycosyltransferase</fullName>
    </recommendedName>
</protein>
<evidence type="ECO:0000256" key="1">
    <source>
        <dbReference type="ARBA" id="ARBA00004196"/>
    </source>
</evidence>
<keyword evidence="6" id="KW-1133">Transmembrane helix</keyword>
<evidence type="ECO:0000259" key="8">
    <source>
        <dbReference type="Pfam" id="PF07940"/>
    </source>
</evidence>
<feature type="transmembrane region" description="Helical" evidence="6">
    <location>
        <begin position="21"/>
        <end position="41"/>
    </location>
</feature>
<dbReference type="PANTHER" id="PTHR45947">
    <property type="entry name" value="SULFOQUINOVOSYL TRANSFERASE SQD2"/>
    <property type="match status" value="1"/>
</dbReference>
<dbReference type="Pfam" id="PF07940">
    <property type="entry name" value="Hepar_II_III_C"/>
    <property type="match status" value="1"/>
</dbReference>
<dbReference type="PANTHER" id="PTHR45947:SF3">
    <property type="entry name" value="SULFOQUINOVOSYL TRANSFERASE SQD2"/>
    <property type="match status" value="1"/>
</dbReference>
<dbReference type="GO" id="GO:0030313">
    <property type="term" value="C:cell envelope"/>
    <property type="evidence" value="ECO:0007669"/>
    <property type="project" value="UniProtKB-SubCell"/>
</dbReference>
<reference evidence="10 11" key="1">
    <citation type="submission" date="2017-12" db="EMBL/GenBank/DDBJ databases">
        <authorList>
            <person name="Levesque S."/>
        </authorList>
    </citation>
    <scope>NUCLEOTIDE SEQUENCE [LARGE SCALE GENOMIC DNA]</scope>
    <source>
        <strain evidence="10 11">SMQ-1420</strain>
    </source>
</reference>